<feature type="compositionally biased region" description="Basic and acidic residues" evidence="1">
    <location>
        <begin position="1"/>
        <end position="10"/>
    </location>
</feature>
<sequence length="203" mass="23844">MTNKKDPKDFDFEDSNDFDFDDEILSKDFNKEDELVDPKHLNDDFDFGDEVVRPVGENVIKRQNTITEKEIKDHEEDDFPDYDFGITSTKPTMIRKIDCTSLNEAEKHFVCLALTIRDQTKRKSLLNDQLIRIRFVEGEFEARMDFIADIIKVVVESKRLEANGKKYFFNALKKSMVSLLVELVEEEFEDLDQLINEEIEKNS</sequence>
<organism evidence="2 3">
    <name type="scientific">Pseudomonas hygromyciniae</name>
    <dbReference type="NCBI Taxonomy" id="2812000"/>
    <lineage>
        <taxon>Bacteria</taxon>
        <taxon>Pseudomonadati</taxon>
        <taxon>Pseudomonadota</taxon>
        <taxon>Gammaproteobacteria</taxon>
        <taxon>Pseudomonadales</taxon>
        <taxon>Pseudomonadaceae</taxon>
        <taxon>Pseudomonas</taxon>
    </lineage>
</organism>
<accession>A0ABX7JWA5</accession>
<feature type="compositionally biased region" description="Acidic residues" evidence="1">
    <location>
        <begin position="11"/>
        <end position="20"/>
    </location>
</feature>
<keyword evidence="3" id="KW-1185">Reference proteome</keyword>
<evidence type="ECO:0000313" key="3">
    <source>
        <dbReference type="Proteomes" id="UP000663249"/>
    </source>
</evidence>
<dbReference type="Proteomes" id="UP000663249">
    <property type="component" value="Chromosome"/>
</dbReference>
<evidence type="ECO:0000313" key="2">
    <source>
        <dbReference type="EMBL" id="QSB39656.1"/>
    </source>
</evidence>
<dbReference type="EMBL" id="CP070506">
    <property type="protein sequence ID" value="QSB39656.1"/>
    <property type="molecule type" value="Genomic_DNA"/>
</dbReference>
<dbReference type="RefSeq" id="WP_205479386.1">
    <property type="nucleotide sequence ID" value="NZ_CP070506.1"/>
</dbReference>
<proteinExistence type="predicted"/>
<name>A0ABX7JWA5_9PSED</name>
<evidence type="ECO:0000256" key="1">
    <source>
        <dbReference type="SAM" id="MobiDB-lite"/>
    </source>
</evidence>
<reference evidence="2 3" key="1">
    <citation type="submission" date="2021-02" db="EMBL/GenBank/DDBJ databases">
        <title>Genomic and phenotypic characterization of Pseudomonas hygromyciniae, a novel bacterial species discovered from a commercially purchased antibiotic vial.</title>
        <authorList>
            <person name="Turner T.L."/>
            <person name="Mitra S.D."/>
            <person name="Kochan T.J."/>
            <person name="Pincus N.B."/>
            <person name="Lebrun-Corbin M."/>
            <person name="Cheung B."/>
            <person name="Gatesy S.W."/>
            <person name="Afzal T."/>
            <person name="Ozer E.A."/>
            <person name="Hauser A.R."/>
        </authorList>
    </citation>
    <scope>NUCLEOTIDE SEQUENCE [LARGE SCALE GENOMIC DNA]</scope>
    <source>
        <strain evidence="2 3">SDM007</strain>
    </source>
</reference>
<feature type="region of interest" description="Disordered" evidence="1">
    <location>
        <begin position="1"/>
        <end position="20"/>
    </location>
</feature>
<protein>
    <submittedName>
        <fullName evidence="2">Uncharacterized protein</fullName>
    </submittedName>
</protein>
<gene>
    <name evidence="2" type="ORF">JTY93_26520</name>
</gene>